<accession>A0ABN3MNV5</accession>
<comment type="caution">
    <text evidence="1">The sequence shown here is derived from an EMBL/GenBank/DDBJ whole genome shotgun (WGS) entry which is preliminary data.</text>
</comment>
<keyword evidence="2" id="KW-1185">Reference proteome</keyword>
<proteinExistence type="predicted"/>
<sequence length="99" mass="10674">MPSYVLEWTVAGVDGCEVDTGDSRRSPELPCGGVAAGWGEVIVRRARDEPVWVPRWSGGGDASGMCKLVAFLADKAMPDGMVNVFHLLTRPHLPLPRVT</sequence>
<evidence type="ECO:0000313" key="2">
    <source>
        <dbReference type="Proteomes" id="UP001501777"/>
    </source>
</evidence>
<reference evidence="1 2" key="1">
    <citation type="journal article" date="2019" name="Int. J. Syst. Evol. Microbiol.">
        <title>The Global Catalogue of Microorganisms (GCM) 10K type strain sequencing project: providing services to taxonomists for standard genome sequencing and annotation.</title>
        <authorList>
            <consortium name="The Broad Institute Genomics Platform"/>
            <consortium name="The Broad Institute Genome Sequencing Center for Infectious Disease"/>
            <person name="Wu L."/>
            <person name="Ma J."/>
        </authorList>
    </citation>
    <scope>NUCLEOTIDE SEQUENCE [LARGE SCALE GENOMIC DNA]</scope>
    <source>
        <strain evidence="1 2">JCM 4395</strain>
    </source>
</reference>
<organism evidence="1 2">
    <name type="scientific">Streptomyces longisporus</name>
    <dbReference type="NCBI Taxonomy" id="1948"/>
    <lineage>
        <taxon>Bacteria</taxon>
        <taxon>Bacillati</taxon>
        <taxon>Actinomycetota</taxon>
        <taxon>Actinomycetes</taxon>
        <taxon>Kitasatosporales</taxon>
        <taxon>Streptomycetaceae</taxon>
        <taxon>Streptomyces</taxon>
    </lineage>
</organism>
<dbReference type="Proteomes" id="UP001501777">
    <property type="component" value="Unassembled WGS sequence"/>
</dbReference>
<gene>
    <name evidence="1" type="ORF">GCM10010276_57420</name>
</gene>
<dbReference type="EMBL" id="BAAASG010000013">
    <property type="protein sequence ID" value="GAA2505556.1"/>
    <property type="molecule type" value="Genomic_DNA"/>
</dbReference>
<evidence type="ECO:0000313" key="1">
    <source>
        <dbReference type="EMBL" id="GAA2505556.1"/>
    </source>
</evidence>
<name>A0ABN3MNV5_STRLO</name>
<protein>
    <submittedName>
        <fullName evidence="1">Uncharacterized protein</fullName>
    </submittedName>
</protein>